<gene>
    <name evidence="2" type="ORF">FDO65_06810</name>
</gene>
<comment type="caution">
    <text evidence="2">The sequence shown here is derived from an EMBL/GenBank/DDBJ whole genome shotgun (WGS) entry which is preliminary data.</text>
</comment>
<evidence type="ECO:0000256" key="1">
    <source>
        <dbReference type="SAM" id="Phobius"/>
    </source>
</evidence>
<dbReference type="RefSeq" id="WP_137448612.1">
    <property type="nucleotide sequence ID" value="NZ_SZZH01000001.1"/>
</dbReference>
<organism evidence="2 3">
    <name type="scientific">Nakamurella flava</name>
    <dbReference type="NCBI Taxonomy" id="2576308"/>
    <lineage>
        <taxon>Bacteria</taxon>
        <taxon>Bacillati</taxon>
        <taxon>Actinomycetota</taxon>
        <taxon>Actinomycetes</taxon>
        <taxon>Nakamurellales</taxon>
        <taxon>Nakamurellaceae</taxon>
        <taxon>Nakamurella</taxon>
    </lineage>
</organism>
<dbReference type="Proteomes" id="UP000306985">
    <property type="component" value="Unassembled WGS sequence"/>
</dbReference>
<name>A0A4U6QMD8_9ACTN</name>
<dbReference type="EMBL" id="SZZH01000001">
    <property type="protein sequence ID" value="TKV61308.1"/>
    <property type="molecule type" value="Genomic_DNA"/>
</dbReference>
<reference evidence="2 3" key="1">
    <citation type="submission" date="2019-05" db="EMBL/GenBank/DDBJ databases">
        <title>Nakamurella sp. N5BH11, whole genome shotgun sequence.</title>
        <authorList>
            <person name="Tuo L."/>
        </authorList>
    </citation>
    <scope>NUCLEOTIDE SEQUENCE [LARGE SCALE GENOMIC DNA]</scope>
    <source>
        <strain evidence="2 3">N5BH11</strain>
    </source>
</reference>
<keyword evidence="1" id="KW-1133">Transmembrane helix</keyword>
<protein>
    <submittedName>
        <fullName evidence="2">Uncharacterized protein</fullName>
    </submittedName>
</protein>
<keyword evidence="3" id="KW-1185">Reference proteome</keyword>
<proteinExistence type="predicted"/>
<accession>A0A4U6QMD8</accession>
<sequence length="294" mass="31337">MDVTGRERRGWARARRGAVTALVVAGALLGAVIIGVVRPAVGSTAAACVDGPRPDPLVPPAAGTEALVAWAAGASFWDREARAQNLTIAAYADGTVVRASNSGGIWSPFPDVTLGWAGPCQVAEAADRLREMAGARIGDVPVTDVSSAYILVRPFQETPEVAISVYAMDRYFDQYASTPDAARDAIRRVVESLRDAPGAEPWSPDRYRLERFHDAYFPVRQPPATWPGPRSIAETVGSGDCTEVGDRMIGAEGVDQFRPPVSWWTEEGGAQSLLGISVLFPGEPACPARRPPSR</sequence>
<keyword evidence="1" id="KW-0812">Transmembrane</keyword>
<evidence type="ECO:0000313" key="2">
    <source>
        <dbReference type="EMBL" id="TKV61308.1"/>
    </source>
</evidence>
<dbReference type="OrthoDB" id="9773060at2"/>
<keyword evidence="1" id="KW-0472">Membrane</keyword>
<dbReference type="AlphaFoldDB" id="A0A4U6QMD8"/>
<feature type="transmembrane region" description="Helical" evidence="1">
    <location>
        <begin position="21"/>
        <end position="41"/>
    </location>
</feature>
<evidence type="ECO:0000313" key="3">
    <source>
        <dbReference type="Proteomes" id="UP000306985"/>
    </source>
</evidence>